<keyword evidence="4" id="KW-0689">Ribosomal protein</keyword>
<evidence type="ECO:0000313" key="10">
    <source>
        <dbReference type="Proteomes" id="UP001461498"/>
    </source>
</evidence>
<dbReference type="PANTHER" id="PTHR13124">
    <property type="entry name" value="39S RIBOSOMAL PROTEIN L46, MITOCHONDRIAL PRECURSOR-RELATED"/>
    <property type="match status" value="1"/>
</dbReference>
<evidence type="ECO:0000256" key="8">
    <source>
        <dbReference type="ARBA" id="ARBA00035534"/>
    </source>
</evidence>
<evidence type="ECO:0000256" key="2">
    <source>
        <dbReference type="ARBA" id="ARBA00009070"/>
    </source>
</evidence>
<dbReference type="InterPro" id="IPR015797">
    <property type="entry name" value="NUDIX_hydrolase-like_dom_sf"/>
</dbReference>
<evidence type="ECO:0000256" key="1">
    <source>
        <dbReference type="ARBA" id="ARBA00004173"/>
    </source>
</evidence>
<proteinExistence type="inferred from homology"/>
<dbReference type="GO" id="GO:0005743">
    <property type="term" value="C:mitochondrial inner membrane"/>
    <property type="evidence" value="ECO:0007669"/>
    <property type="project" value="UniProtKB-ARBA"/>
</dbReference>
<evidence type="ECO:0000313" key="9">
    <source>
        <dbReference type="EMBL" id="KAK9505284.1"/>
    </source>
</evidence>
<dbReference type="FunFam" id="3.90.79.10:FF:000018">
    <property type="entry name" value="39S ribosomal protein L46, mitochondrial"/>
    <property type="match status" value="1"/>
</dbReference>
<evidence type="ECO:0000256" key="4">
    <source>
        <dbReference type="ARBA" id="ARBA00022980"/>
    </source>
</evidence>
<keyword evidence="10" id="KW-1185">Reference proteome</keyword>
<gene>
    <name evidence="9" type="ORF">O3M35_009374</name>
</gene>
<accession>A0AAW1D9M3</accession>
<dbReference type="EMBL" id="JAPXFL010000006">
    <property type="protein sequence ID" value="KAK9505284.1"/>
    <property type="molecule type" value="Genomic_DNA"/>
</dbReference>
<dbReference type="Proteomes" id="UP001461498">
    <property type="component" value="Unassembled WGS sequence"/>
</dbReference>
<evidence type="ECO:0000256" key="5">
    <source>
        <dbReference type="ARBA" id="ARBA00023128"/>
    </source>
</evidence>
<comment type="caution">
    <text evidence="9">The sequence shown here is derived from an EMBL/GenBank/DDBJ whole genome shotgun (WGS) entry which is preliminary data.</text>
</comment>
<sequence length="239" mass="28094">MYSLSRCLLKRTNNVIRTFSSEISKSNVEKWDLLAGLEYENSHKSNFEIRLENDLKRMKDLKEGKIDDDTDKVAKQTGQDFLDACNEELKSFNFEKRQGDEKLENNLKSTRRALDRRLLLLIREKIGEKPTWILPQGLYKGEESLRITAERVLQEKCGHSLNARFLGNCPCGYYKYRYPKYARKTAVGAKIFFFKAQLVQGEIDEKICKDFQWATRTELEILPKDYCKTVKKFLIDEEH</sequence>
<evidence type="ECO:0000256" key="6">
    <source>
        <dbReference type="ARBA" id="ARBA00023274"/>
    </source>
</evidence>
<dbReference type="GO" id="GO:0003735">
    <property type="term" value="F:structural constituent of ribosome"/>
    <property type="evidence" value="ECO:0007669"/>
    <property type="project" value="InterPro"/>
</dbReference>
<reference evidence="9 10" key="1">
    <citation type="submission" date="2022-12" db="EMBL/GenBank/DDBJ databases">
        <title>Chromosome-level genome assembly of true bugs.</title>
        <authorList>
            <person name="Ma L."/>
            <person name="Li H."/>
        </authorList>
    </citation>
    <scope>NUCLEOTIDE SEQUENCE [LARGE SCALE GENOMIC DNA]</scope>
    <source>
        <strain evidence="9">Lab_2022b</strain>
    </source>
</reference>
<dbReference type="InterPro" id="IPR040008">
    <property type="entry name" value="Ribosomal_mL46"/>
</dbReference>
<evidence type="ECO:0000256" key="7">
    <source>
        <dbReference type="ARBA" id="ARBA00035190"/>
    </source>
</evidence>
<dbReference type="PANTHER" id="PTHR13124:SF12">
    <property type="entry name" value="LARGE RIBOSOMAL SUBUNIT PROTEIN ML46"/>
    <property type="match status" value="1"/>
</dbReference>
<dbReference type="GO" id="GO:0005762">
    <property type="term" value="C:mitochondrial large ribosomal subunit"/>
    <property type="evidence" value="ECO:0007669"/>
    <property type="project" value="TreeGrafter"/>
</dbReference>
<organism evidence="9 10">
    <name type="scientific">Rhynocoris fuscipes</name>
    <dbReference type="NCBI Taxonomy" id="488301"/>
    <lineage>
        <taxon>Eukaryota</taxon>
        <taxon>Metazoa</taxon>
        <taxon>Ecdysozoa</taxon>
        <taxon>Arthropoda</taxon>
        <taxon>Hexapoda</taxon>
        <taxon>Insecta</taxon>
        <taxon>Pterygota</taxon>
        <taxon>Neoptera</taxon>
        <taxon>Paraneoptera</taxon>
        <taxon>Hemiptera</taxon>
        <taxon>Heteroptera</taxon>
        <taxon>Panheteroptera</taxon>
        <taxon>Cimicomorpha</taxon>
        <taxon>Reduviidae</taxon>
        <taxon>Harpactorinae</taxon>
        <taxon>Harpactorini</taxon>
        <taxon>Rhynocoris</taxon>
    </lineage>
</organism>
<dbReference type="AlphaFoldDB" id="A0AAW1D9M3"/>
<keyword evidence="6" id="KW-0687">Ribonucleoprotein</keyword>
<comment type="similarity">
    <text evidence="2">Belongs to the mitochondrion-specific ribosomal protein mL46 family.</text>
</comment>
<dbReference type="Gene3D" id="3.90.79.10">
    <property type="entry name" value="Nucleoside Triphosphate Pyrophosphohydrolase"/>
    <property type="match status" value="1"/>
</dbReference>
<name>A0AAW1D9M3_9HEMI</name>
<protein>
    <recommendedName>
        <fullName evidence="7">Large ribosomal subunit protein mL46</fullName>
    </recommendedName>
    <alternativeName>
        <fullName evidence="8">39S ribosomal protein L46, mitochondrial</fullName>
    </alternativeName>
</protein>
<evidence type="ECO:0000256" key="3">
    <source>
        <dbReference type="ARBA" id="ARBA00022946"/>
    </source>
</evidence>
<comment type="subcellular location">
    <subcellularLocation>
        <location evidence="1">Mitochondrion</location>
    </subcellularLocation>
</comment>
<dbReference type="SUPFAM" id="SSF55811">
    <property type="entry name" value="Nudix"/>
    <property type="match status" value="1"/>
</dbReference>
<keyword evidence="3" id="KW-0809">Transit peptide</keyword>
<keyword evidence="5" id="KW-0496">Mitochondrion</keyword>